<dbReference type="Pfam" id="PF00412">
    <property type="entry name" value="LIM"/>
    <property type="match status" value="2"/>
</dbReference>
<organism evidence="15 16">
    <name type="scientific">Mesorhabditis spiculigera</name>
    <dbReference type="NCBI Taxonomy" id="96644"/>
    <lineage>
        <taxon>Eukaryota</taxon>
        <taxon>Metazoa</taxon>
        <taxon>Ecdysozoa</taxon>
        <taxon>Nematoda</taxon>
        <taxon>Chromadorea</taxon>
        <taxon>Rhabditida</taxon>
        <taxon>Rhabditina</taxon>
        <taxon>Rhabditomorpha</taxon>
        <taxon>Rhabditoidea</taxon>
        <taxon>Rhabditidae</taxon>
        <taxon>Mesorhabditinae</taxon>
        <taxon>Mesorhabditis</taxon>
    </lineage>
</organism>
<dbReference type="SUPFAM" id="SSF57716">
    <property type="entry name" value="Glucocorticoid receptor-like (DNA-binding domain)"/>
    <property type="match status" value="2"/>
</dbReference>
<keyword evidence="2 10" id="KW-0479">Metal-binding</keyword>
<evidence type="ECO:0000256" key="7">
    <source>
        <dbReference type="ARBA" id="ARBA00023155"/>
    </source>
</evidence>
<keyword evidence="16" id="KW-1185">Reference proteome</keyword>
<evidence type="ECO:0000259" key="14">
    <source>
        <dbReference type="PROSITE" id="PS50071"/>
    </source>
</evidence>
<name>A0AA36C8B9_9BILA</name>
<dbReference type="PANTHER" id="PTHR24208">
    <property type="entry name" value="LIM/HOMEOBOX PROTEIN LHX"/>
    <property type="match status" value="1"/>
</dbReference>
<dbReference type="GO" id="GO:0000977">
    <property type="term" value="F:RNA polymerase II transcription regulatory region sequence-specific DNA binding"/>
    <property type="evidence" value="ECO:0007669"/>
    <property type="project" value="TreeGrafter"/>
</dbReference>
<evidence type="ECO:0000256" key="10">
    <source>
        <dbReference type="PROSITE-ProRule" id="PRU00125"/>
    </source>
</evidence>
<keyword evidence="8 9" id="KW-0539">Nucleus</keyword>
<feature type="domain" description="Homeobox" evidence="14">
    <location>
        <begin position="222"/>
        <end position="282"/>
    </location>
</feature>
<evidence type="ECO:0000259" key="13">
    <source>
        <dbReference type="PROSITE" id="PS50023"/>
    </source>
</evidence>
<dbReference type="GO" id="GO:0005634">
    <property type="term" value="C:nucleus"/>
    <property type="evidence" value="ECO:0007669"/>
    <property type="project" value="UniProtKB-SubCell"/>
</dbReference>
<feature type="non-terminal residue" evidence="15">
    <location>
        <position position="355"/>
    </location>
</feature>
<dbReference type="GO" id="GO:0030182">
    <property type="term" value="P:neuron differentiation"/>
    <property type="evidence" value="ECO:0007669"/>
    <property type="project" value="TreeGrafter"/>
</dbReference>
<keyword evidence="7 9" id="KW-0371">Homeobox</keyword>
<dbReference type="SMART" id="SM00132">
    <property type="entry name" value="LIM"/>
    <property type="match status" value="2"/>
</dbReference>
<reference evidence="15" key="1">
    <citation type="submission" date="2023-06" db="EMBL/GenBank/DDBJ databases">
        <authorList>
            <person name="Delattre M."/>
        </authorList>
    </citation>
    <scope>NUCLEOTIDE SEQUENCE</scope>
    <source>
        <strain evidence="15">AF72</strain>
    </source>
</reference>
<evidence type="ECO:0000256" key="4">
    <source>
        <dbReference type="ARBA" id="ARBA00022833"/>
    </source>
</evidence>
<dbReference type="SMART" id="SM00389">
    <property type="entry name" value="HOX"/>
    <property type="match status" value="1"/>
</dbReference>
<dbReference type="InterPro" id="IPR017970">
    <property type="entry name" value="Homeobox_CS"/>
</dbReference>
<gene>
    <name evidence="15" type="ORF">MSPICULIGERA_LOCUS2332</name>
</gene>
<dbReference type="GO" id="GO:0000981">
    <property type="term" value="F:DNA-binding transcription factor activity, RNA polymerase II-specific"/>
    <property type="evidence" value="ECO:0007669"/>
    <property type="project" value="InterPro"/>
</dbReference>
<dbReference type="PROSITE" id="PS00027">
    <property type="entry name" value="HOMEOBOX_1"/>
    <property type="match status" value="1"/>
</dbReference>
<dbReference type="PROSITE" id="PS50023">
    <property type="entry name" value="LIM_DOMAIN_2"/>
    <property type="match status" value="2"/>
</dbReference>
<dbReference type="FunFam" id="2.10.110.10:FF:000178">
    <property type="entry name" value="LIM domain family"/>
    <property type="match status" value="1"/>
</dbReference>
<feature type="domain" description="LIM zinc-binding" evidence="13">
    <location>
        <begin position="79"/>
        <end position="140"/>
    </location>
</feature>
<dbReference type="CDD" id="cd00086">
    <property type="entry name" value="homeodomain"/>
    <property type="match status" value="1"/>
</dbReference>
<evidence type="ECO:0000256" key="9">
    <source>
        <dbReference type="PROSITE-ProRule" id="PRU00108"/>
    </source>
</evidence>
<dbReference type="Gene3D" id="1.10.10.60">
    <property type="entry name" value="Homeodomain-like"/>
    <property type="match status" value="1"/>
</dbReference>
<keyword evidence="5 10" id="KW-0440">LIM domain</keyword>
<keyword evidence="4 10" id="KW-0862">Zinc</keyword>
<evidence type="ECO:0000256" key="2">
    <source>
        <dbReference type="ARBA" id="ARBA00022723"/>
    </source>
</evidence>
<evidence type="ECO:0000313" key="15">
    <source>
        <dbReference type="EMBL" id="CAJ0563100.1"/>
    </source>
</evidence>
<accession>A0AA36C8B9</accession>
<dbReference type="InterPro" id="IPR001356">
    <property type="entry name" value="HD"/>
</dbReference>
<feature type="compositionally biased region" description="Basic and acidic residues" evidence="12">
    <location>
        <begin position="296"/>
        <end position="307"/>
    </location>
</feature>
<dbReference type="PANTHER" id="PTHR24208:SF166">
    <property type="entry name" value="LIM HOMEOBOX TRANSCRIPTION FACTOR 1 ALPHA, ISOFORM B"/>
    <property type="match status" value="1"/>
</dbReference>
<dbReference type="EMBL" id="CATQJA010000681">
    <property type="protein sequence ID" value="CAJ0563100.1"/>
    <property type="molecule type" value="Genomic_DNA"/>
</dbReference>
<comment type="subcellular location">
    <subcellularLocation>
        <location evidence="1 9 11">Nucleus</location>
    </subcellularLocation>
</comment>
<sequence>MGSLLAGVGDLVDLDVVGANGRISAFAPLEPKLCLSDDLKPYALLGGVEEKPLYLPFPSPAPDLPATSTTACNSPYDEVTCVGCGFEIRDRFIMKVMDECWHEACLRCCACSRSLSSSTKCFARDGRLYCKEDHAQIFGQKCSRCTLPLHSTEMVFRSRTGAYHPQCFRCLHCSKELQTGDKYVNVENQLFCFEDYQALVFQNQLASGLQIEFYEQNDSNRKTPKRPRTILNAVQRKQFKAAFEKSSKPCRKVREQLAKETGLSVRVVQVWFQNQRAKIKKMSRKEGDKIGQCGDSEGKSIEDQKSDSDDDSETETCHSGMTNTAESAHIHRPEPQFPDHLSRLYEMQSTYFQFG</sequence>
<evidence type="ECO:0000256" key="5">
    <source>
        <dbReference type="ARBA" id="ARBA00023038"/>
    </source>
</evidence>
<evidence type="ECO:0000313" key="16">
    <source>
        <dbReference type="Proteomes" id="UP001177023"/>
    </source>
</evidence>
<dbReference type="FunFam" id="1.10.10.60:FF:000448">
    <property type="entry name" value="LIM/homeobox protein Lhx4"/>
    <property type="match status" value="1"/>
</dbReference>
<proteinExistence type="predicted"/>
<evidence type="ECO:0000256" key="8">
    <source>
        <dbReference type="ARBA" id="ARBA00023242"/>
    </source>
</evidence>
<dbReference type="Gene3D" id="2.10.110.10">
    <property type="entry name" value="Cysteine Rich Protein"/>
    <property type="match status" value="2"/>
</dbReference>
<evidence type="ECO:0000256" key="1">
    <source>
        <dbReference type="ARBA" id="ARBA00004123"/>
    </source>
</evidence>
<keyword evidence="3" id="KW-0677">Repeat</keyword>
<dbReference type="Pfam" id="PF00046">
    <property type="entry name" value="Homeodomain"/>
    <property type="match status" value="1"/>
</dbReference>
<evidence type="ECO:0000256" key="12">
    <source>
        <dbReference type="SAM" id="MobiDB-lite"/>
    </source>
</evidence>
<dbReference type="InterPro" id="IPR001781">
    <property type="entry name" value="Znf_LIM"/>
</dbReference>
<comment type="caution">
    <text evidence="15">The sequence shown here is derived from an EMBL/GenBank/DDBJ whole genome shotgun (WGS) entry which is preliminary data.</text>
</comment>
<dbReference type="PROSITE" id="PS50071">
    <property type="entry name" value="HOMEOBOX_2"/>
    <property type="match status" value="1"/>
</dbReference>
<protein>
    <submittedName>
        <fullName evidence="15">Uncharacterized protein</fullName>
    </submittedName>
</protein>
<dbReference type="PROSITE" id="PS00478">
    <property type="entry name" value="LIM_DOMAIN_1"/>
    <property type="match status" value="1"/>
</dbReference>
<dbReference type="GO" id="GO:0046872">
    <property type="term" value="F:metal ion binding"/>
    <property type="evidence" value="ECO:0007669"/>
    <property type="project" value="UniProtKB-KW"/>
</dbReference>
<dbReference type="SUPFAM" id="SSF46689">
    <property type="entry name" value="Homeodomain-like"/>
    <property type="match status" value="1"/>
</dbReference>
<keyword evidence="6 9" id="KW-0238">DNA-binding</keyword>
<feature type="compositionally biased region" description="Polar residues" evidence="12">
    <location>
        <begin position="317"/>
        <end position="326"/>
    </location>
</feature>
<dbReference type="InterPro" id="IPR050453">
    <property type="entry name" value="LIM_Homeobox_TF"/>
</dbReference>
<evidence type="ECO:0000256" key="11">
    <source>
        <dbReference type="RuleBase" id="RU000682"/>
    </source>
</evidence>
<dbReference type="AlphaFoldDB" id="A0AA36C8B9"/>
<dbReference type="Proteomes" id="UP001177023">
    <property type="component" value="Unassembled WGS sequence"/>
</dbReference>
<feature type="domain" description="LIM zinc-binding" evidence="13">
    <location>
        <begin position="141"/>
        <end position="202"/>
    </location>
</feature>
<evidence type="ECO:0000256" key="3">
    <source>
        <dbReference type="ARBA" id="ARBA00022737"/>
    </source>
</evidence>
<evidence type="ECO:0000256" key="6">
    <source>
        <dbReference type="ARBA" id="ARBA00023125"/>
    </source>
</evidence>
<feature type="region of interest" description="Disordered" evidence="12">
    <location>
        <begin position="283"/>
        <end position="337"/>
    </location>
</feature>
<dbReference type="InterPro" id="IPR009057">
    <property type="entry name" value="Homeodomain-like_sf"/>
</dbReference>
<feature type="DNA-binding region" description="Homeobox" evidence="9">
    <location>
        <begin position="224"/>
        <end position="283"/>
    </location>
</feature>